<gene>
    <name evidence="9" type="ORF">QO034_09700</name>
</gene>
<dbReference type="PANTHER" id="PTHR30269">
    <property type="entry name" value="TRANSMEMBRANE PROTEIN YFCA"/>
    <property type="match status" value="1"/>
</dbReference>
<evidence type="ECO:0000256" key="6">
    <source>
        <dbReference type="ARBA" id="ARBA00022989"/>
    </source>
</evidence>
<comment type="similarity">
    <text evidence="2 8">Belongs to the 4-toluene sulfonate uptake permease (TSUP) (TC 2.A.102) family.</text>
</comment>
<reference evidence="9 10" key="1">
    <citation type="submission" date="2023-05" db="EMBL/GenBank/DDBJ databases">
        <title>Sedimentitalea sp. nov. JM2-8.</title>
        <authorList>
            <person name="Huang J."/>
        </authorList>
    </citation>
    <scope>NUCLEOTIDE SEQUENCE [LARGE SCALE GENOMIC DNA]</scope>
    <source>
        <strain evidence="9 10">JM2-8</strain>
    </source>
</reference>
<evidence type="ECO:0000256" key="7">
    <source>
        <dbReference type="ARBA" id="ARBA00023136"/>
    </source>
</evidence>
<organism evidence="9 10">
    <name type="scientific">Sedimentitalea xiamensis</name>
    <dbReference type="NCBI Taxonomy" id="3050037"/>
    <lineage>
        <taxon>Bacteria</taxon>
        <taxon>Pseudomonadati</taxon>
        <taxon>Pseudomonadota</taxon>
        <taxon>Alphaproteobacteria</taxon>
        <taxon>Rhodobacterales</taxon>
        <taxon>Paracoccaceae</taxon>
        <taxon>Sedimentitalea</taxon>
    </lineage>
</organism>
<protein>
    <recommendedName>
        <fullName evidence="8">Probable membrane transporter protein</fullName>
    </recommendedName>
</protein>
<keyword evidence="7 8" id="KW-0472">Membrane</keyword>
<feature type="transmembrane region" description="Helical" evidence="8">
    <location>
        <begin position="158"/>
        <end position="179"/>
    </location>
</feature>
<accession>A0ABT7FEH2</accession>
<dbReference type="RefSeq" id="WP_284485397.1">
    <property type="nucleotide sequence ID" value="NZ_JASNJE010000009.1"/>
</dbReference>
<dbReference type="Proteomes" id="UP001227126">
    <property type="component" value="Unassembled WGS sequence"/>
</dbReference>
<feature type="transmembrane region" description="Helical" evidence="8">
    <location>
        <begin position="84"/>
        <end position="101"/>
    </location>
</feature>
<keyword evidence="6 8" id="KW-1133">Transmembrane helix</keyword>
<keyword evidence="10" id="KW-1185">Reference proteome</keyword>
<sequence>MFAGVSKGGFGSGAAFASATILALIVEPGQALGIMLPLLMLIDLASLRPYWRKWNWPDARLLILGGVPGVAIGALFYRVADADLLRLMIGAIALAFVVWQIGQRSGLIRPVARRLPDWAGLLSGIVTGFTSFISHAGGPPAAVYLLSRKLPKTRYQGTTVLIFWAINIAKFVPYAFLGLFTADTLLANAALAPFALVGTWCGVRAHRIVPENLFFGITYVLLTLTGGKLIWDGLT</sequence>
<dbReference type="InterPro" id="IPR002781">
    <property type="entry name" value="TM_pro_TauE-like"/>
</dbReference>
<name>A0ABT7FEH2_9RHOB</name>
<keyword evidence="4 8" id="KW-1003">Cell membrane</keyword>
<feature type="transmembrane region" description="Helical" evidence="8">
    <location>
        <begin position="121"/>
        <end position="146"/>
    </location>
</feature>
<evidence type="ECO:0000256" key="1">
    <source>
        <dbReference type="ARBA" id="ARBA00004651"/>
    </source>
</evidence>
<evidence type="ECO:0000256" key="5">
    <source>
        <dbReference type="ARBA" id="ARBA00022692"/>
    </source>
</evidence>
<keyword evidence="3" id="KW-0813">Transport</keyword>
<dbReference type="Pfam" id="PF01925">
    <property type="entry name" value="TauE"/>
    <property type="match status" value="1"/>
</dbReference>
<evidence type="ECO:0000256" key="8">
    <source>
        <dbReference type="RuleBase" id="RU363041"/>
    </source>
</evidence>
<comment type="subcellular location">
    <subcellularLocation>
        <location evidence="1 8">Cell membrane</location>
        <topology evidence="1 8">Multi-pass membrane protein</topology>
    </subcellularLocation>
</comment>
<evidence type="ECO:0000313" key="10">
    <source>
        <dbReference type="Proteomes" id="UP001227126"/>
    </source>
</evidence>
<dbReference type="PANTHER" id="PTHR30269:SF37">
    <property type="entry name" value="MEMBRANE TRANSPORTER PROTEIN"/>
    <property type="match status" value="1"/>
</dbReference>
<feature type="transmembrane region" description="Helical" evidence="8">
    <location>
        <begin position="185"/>
        <end position="203"/>
    </location>
</feature>
<keyword evidence="5 8" id="KW-0812">Transmembrane</keyword>
<evidence type="ECO:0000256" key="2">
    <source>
        <dbReference type="ARBA" id="ARBA00009142"/>
    </source>
</evidence>
<evidence type="ECO:0000313" key="9">
    <source>
        <dbReference type="EMBL" id="MDK3073383.1"/>
    </source>
</evidence>
<proteinExistence type="inferred from homology"/>
<feature type="transmembrane region" description="Helical" evidence="8">
    <location>
        <begin position="212"/>
        <end position="231"/>
    </location>
</feature>
<comment type="caution">
    <text evidence="9">The sequence shown here is derived from an EMBL/GenBank/DDBJ whole genome shotgun (WGS) entry which is preliminary data.</text>
</comment>
<evidence type="ECO:0000256" key="4">
    <source>
        <dbReference type="ARBA" id="ARBA00022475"/>
    </source>
</evidence>
<evidence type="ECO:0000256" key="3">
    <source>
        <dbReference type="ARBA" id="ARBA00022448"/>
    </source>
</evidence>
<dbReference type="InterPro" id="IPR052017">
    <property type="entry name" value="TSUP"/>
</dbReference>
<dbReference type="EMBL" id="JASNJE010000009">
    <property type="protein sequence ID" value="MDK3073383.1"/>
    <property type="molecule type" value="Genomic_DNA"/>
</dbReference>
<feature type="transmembrane region" description="Helical" evidence="8">
    <location>
        <begin position="57"/>
        <end position="77"/>
    </location>
</feature>